<proteinExistence type="predicted"/>
<feature type="non-terminal residue" evidence="1">
    <location>
        <position position="123"/>
    </location>
</feature>
<organism evidence="1">
    <name type="scientific">hydrothermal vent metagenome</name>
    <dbReference type="NCBI Taxonomy" id="652676"/>
    <lineage>
        <taxon>unclassified sequences</taxon>
        <taxon>metagenomes</taxon>
        <taxon>ecological metagenomes</taxon>
    </lineage>
</organism>
<protein>
    <submittedName>
        <fullName evidence="1">Uncharacterized protein</fullName>
    </submittedName>
</protein>
<sequence>MLTIDPTYGTSQQFQFRVEDLTIHGMINGLSDIPKRSEFRLNNGEFRPFYVEPIHDEGTDWLNGYKKSPGELRCRHFGEFCVEISRHDSQLRIGKNQLELVIAAGNDTISKIIEFDWNPAPLQ</sequence>
<dbReference type="AlphaFoldDB" id="A0A3B0UJC3"/>
<evidence type="ECO:0000313" key="1">
    <source>
        <dbReference type="EMBL" id="VAW20334.1"/>
    </source>
</evidence>
<reference evidence="1" key="1">
    <citation type="submission" date="2018-06" db="EMBL/GenBank/DDBJ databases">
        <authorList>
            <person name="Zhirakovskaya E."/>
        </authorList>
    </citation>
    <scope>NUCLEOTIDE SEQUENCE</scope>
</reference>
<name>A0A3B0UJC3_9ZZZZ</name>
<dbReference type="EMBL" id="UOEQ01000268">
    <property type="protein sequence ID" value="VAW20334.1"/>
    <property type="molecule type" value="Genomic_DNA"/>
</dbReference>
<accession>A0A3B0UJC3</accession>
<gene>
    <name evidence="1" type="ORF">MNBD_ALPHA11-626</name>
</gene>